<dbReference type="PANTHER" id="PTHR43157:SF31">
    <property type="entry name" value="PHOSPHATIDYLINOSITOL-GLYCAN BIOSYNTHESIS CLASS F PROTEIN"/>
    <property type="match status" value="1"/>
</dbReference>
<dbReference type="SUPFAM" id="SSF51735">
    <property type="entry name" value="NAD(P)-binding Rossmann-fold domains"/>
    <property type="match status" value="1"/>
</dbReference>
<sequence>MRHEEKTYLVTGATSGVGYAVATQLAARGARVLLGARSAESGRAAASMIRSRVPEAELEVVAADLSDMTQVRSLAVQVRQHTTRLNGLILNAAEARTRRELTPDGFETNFATNYLSGFLLTHLLLPALTGSASARIVALSSSNHTHIKHLDLDALPTGENFGHTRTYSTTKLLTILFVAEFARRVPGTGVTANAADPGFVRTNLGRHTTGPFGLLLKVTRPFQTSAEKAAGTPVYLATAQEVATSMGGYFANSRPAKPSPLSQDPEIARKLWELSCDLLTQRNLASSDELA</sequence>
<evidence type="ECO:0000259" key="2">
    <source>
        <dbReference type="SMART" id="SM00822"/>
    </source>
</evidence>
<organism evidence="3 4">
    <name type="scientific">Amycolatopsis samaneae</name>
    <dbReference type="NCBI Taxonomy" id="664691"/>
    <lineage>
        <taxon>Bacteria</taxon>
        <taxon>Bacillati</taxon>
        <taxon>Actinomycetota</taxon>
        <taxon>Actinomycetes</taxon>
        <taxon>Pseudonocardiales</taxon>
        <taxon>Pseudonocardiaceae</taxon>
        <taxon>Amycolatopsis</taxon>
    </lineage>
</organism>
<evidence type="ECO:0000256" key="1">
    <source>
        <dbReference type="ARBA" id="ARBA00023002"/>
    </source>
</evidence>
<reference evidence="4" key="1">
    <citation type="journal article" date="2019" name="Int. J. Syst. Evol. Microbiol.">
        <title>The Global Catalogue of Microorganisms (GCM) 10K type strain sequencing project: providing services to taxonomists for standard genome sequencing and annotation.</title>
        <authorList>
            <consortium name="The Broad Institute Genomics Platform"/>
            <consortium name="The Broad Institute Genome Sequencing Center for Infectious Disease"/>
            <person name="Wu L."/>
            <person name="Ma J."/>
        </authorList>
    </citation>
    <scope>NUCLEOTIDE SEQUENCE [LARGE SCALE GENOMIC DNA]</scope>
    <source>
        <strain evidence="4">CGMCC 4.7643</strain>
    </source>
</reference>
<evidence type="ECO:0000313" key="4">
    <source>
        <dbReference type="Proteomes" id="UP001597419"/>
    </source>
</evidence>
<dbReference type="EMBL" id="JBHUKU010000004">
    <property type="protein sequence ID" value="MFD2458448.1"/>
    <property type="molecule type" value="Genomic_DNA"/>
</dbReference>
<dbReference type="PRINTS" id="PR00081">
    <property type="entry name" value="GDHRDH"/>
</dbReference>
<protein>
    <submittedName>
        <fullName evidence="3">SDR family NAD(P)-dependent oxidoreductase</fullName>
    </submittedName>
</protein>
<gene>
    <name evidence="3" type="ORF">ACFSYJ_07555</name>
</gene>
<name>A0ABW5GBH3_9PSEU</name>
<keyword evidence="4" id="KW-1185">Reference proteome</keyword>
<dbReference type="RefSeq" id="WP_345388043.1">
    <property type="nucleotide sequence ID" value="NZ_BAABHG010000002.1"/>
</dbReference>
<evidence type="ECO:0000313" key="3">
    <source>
        <dbReference type="EMBL" id="MFD2458448.1"/>
    </source>
</evidence>
<proteinExistence type="predicted"/>
<dbReference type="Gene3D" id="3.40.50.720">
    <property type="entry name" value="NAD(P)-binding Rossmann-like Domain"/>
    <property type="match status" value="1"/>
</dbReference>
<comment type="caution">
    <text evidence="3">The sequence shown here is derived from an EMBL/GenBank/DDBJ whole genome shotgun (WGS) entry which is preliminary data.</text>
</comment>
<feature type="domain" description="Ketoreductase" evidence="2">
    <location>
        <begin position="6"/>
        <end position="153"/>
    </location>
</feature>
<dbReference type="Pfam" id="PF00106">
    <property type="entry name" value="adh_short"/>
    <property type="match status" value="1"/>
</dbReference>
<dbReference type="PANTHER" id="PTHR43157">
    <property type="entry name" value="PHOSPHATIDYLINOSITOL-GLYCAN BIOSYNTHESIS CLASS F PROTEIN-RELATED"/>
    <property type="match status" value="1"/>
</dbReference>
<dbReference type="InterPro" id="IPR057326">
    <property type="entry name" value="KR_dom"/>
</dbReference>
<dbReference type="InterPro" id="IPR002347">
    <property type="entry name" value="SDR_fam"/>
</dbReference>
<accession>A0ABW5GBH3</accession>
<dbReference type="Proteomes" id="UP001597419">
    <property type="component" value="Unassembled WGS sequence"/>
</dbReference>
<keyword evidence="1" id="KW-0560">Oxidoreductase</keyword>
<dbReference type="InterPro" id="IPR036291">
    <property type="entry name" value="NAD(P)-bd_dom_sf"/>
</dbReference>
<dbReference type="SMART" id="SM00822">
    <property type="entry name" value="PKS_KR"/>
    <property type="match status" value="1"/>
</dbReference>